<feature type="signal peptide" evidence="1">
    <location>
        <begin position="1"/>
        <end position="28"/>
    </location>
</feature>
<protein>
    <submittedName>
        <fullName evidence="2">Uncharacterized protein</fullName>
    </submittedName>
</protein>
<dbReference type="EMBL" id="JAJIRN010000001">
    <property type="protein sequence ID" value="MCV2366621.1"/>
    <property type="molecule type" value="Genomic_DNA"/>
</dbReference>
<comment type="caution">
    <text evidence="2">The sequence shown here is derived from an EMBL/GenBank/DDBJ whole genome shotgun (WGS) entry which is preliminary data.</text>
</comment>
<name>A0ABT2Y8J8_9BURK</name>
<dbReference type="RefSeq" id="WP_263569259.1">
    <property type="nucleotide sequence ID" value="NZ_JAJIRN010000001.1"/>
</dbReference>
<sequence length="158" mass="15953">MFTASAKFLTRSLLLATAALACSAATLAAPQPLGDEEMRSVNGGAQTSPLLAALPSMALPGLLNLLDSDKLAAEKTKLSPAEFAAAIQTAGMNGALQTGYDGQGGSQLIIGAGKLNLQVGLADLLAAGAGQYNSANSMGNIAISNLDASGTRLLFWHH</sequence>
<keyword evidence="1" id="KW-0732">Signal</keyword>
<reference evidence="2 3" key="1">
    <citation type="submission" date="2021-11" db="EMBL/GenBank/DDBJ databases">
        <authorList>
            <person name="Liang Q."/>
            <person name="Mou H."/>
            <person name="Liu Z."/>
        </authorList>
    </citation>
    <scope>NUCLEOTIDE SEQUENCE [LARGE SCALE GENOMIC DNA]</scope>
    <source>
        <strain evidence="2 3">CHU3</strain>
    </source>
</reference>
<feature type="chain" id="PRO_5047254786" evidence="1">
    <location>
        <begin position="29"/>
        <end position="158"/>
    </location>
</feature>
<dbReference type="PROSITE" id="PS51257">
    <property type="entry name" value="PROKAR_LIPOPROTEIN"/>
    <property type="match status" value="1"/>
</dbReference>
<organism evidence="2 3">
    <name type="scientific">Roseateles oligotrophus</name>
    <dbReference type="NCBI Taxonomy" id="1769250"/>
    <lineage>
        <taxon>Bacteria</taxon>
        <taxon>Pseudomonadati</taxon>
        <taxon>Pseudomonadota</taxon>
        <taxon>Betaproteobacteria</taxon>
        <taxon>Burkholderiales</taxon>
        <taxon>Sphaerotilaceae</taxon>
        <taxon>Roseateles</taxon>
    </lineage>
</organism>
<evidence type="ECO:0000256" key="1">
    <source>
        <dbReference type="SAM" id="SignalP"/>
    </source>
</evidence>
<dbReference type="Proteomes" id="UP001209701">
    <property type="component" value="Unassembled WGS sequence"/>
</dbReference>
<gene>
    <name evidence="2" type="ORF">LNV07_00705</name>
</gene>
<evidence type="ECO:0000313" key="3">
    <source>
        <dbReference type="Proteomes" id="UP001209701"/>
    </source>
</evidence>
<evidence type="ECO:0000313" key="2">
    <source>
        <dbReference type="EMBL" id="MCV2366621.1"/>
    </source>
</evidence>
<keyword evidence="3" id="KW-1185">Reference proteome</keyword>
<accession>A0ABT2Y8J8</accession>
<proteinExistence type="predicted"/>